<evidence type="ECO:0000313" key="1">
    <source>
        <dbReference type="EMBL" id="KAF2272557.1"/>
    </source>
</evidence>
<reference evidence="1" key="1">
    <citation type="journal article" date="2020" name="Stud. Mycol.">
        <title>101 Dothideomycetes genomes: a test case for predicting lifestyles and emergence of pathogens.</title>
        <authorList>
            <person name="Haridas S."/>
            <person name="Albert R."/>
            <person name="Binder M."/>
            <person name="Bloem J."/>
            <person name="Labutti K."/>
            <person name="Salamov A."/>
            <person name="Andreopoulos B."/>
            <person name="Baker S."/>
            <person name="Barry K."/>
            <person name="Bills G."/>
            <person name="Bluhm B."/>
            <person name="Cannon C."/>
            <person name="Castanera R."/>
            <person name="Culley D."/>
            <person name="Daum C."/>
            <person name="Ezra D."/>
            <person name="Gonzalez J."/>
            <person name="Henrissat B."/>
            <person name="Kuo A."/>
            <person name="Liang C."/>
            <person name="Lipzen A."/>
            <person name="Lutzoni F."/>
            <person name="Magnuson J."/>
            <person name="Mondo S."/>
            <person name="Nolan M."/>
            <person name="Ohm R."/>
            <person name="Pangilinan J."/>
            <person name="Park H.-J."/>
            <person name="Ramirez L."/>
            <person name="Alfaro M."/>
            <person name="Sun H."/>
            <person name="Tritt A."/>
            <person name="Yoshinaga Y."/>
            <person name="Zwiers L.-H."/>
            <person name="Turgeon B."/>
            <person name="Goodwin S."/>
            <person name="Spatafora J."/>
            <person name="Crous P."/>
            <person name="Grigoriev I."/>
        </authorList>
    </citation>
    <scope>NUCLEOTIDE SEQUENCE</scope>
    <source>
        <strain evidence="1">CBS 379.55</strain>
    </source>
</reference>
<dbReference type="OrthoDB" id="3795213at2759"/>
<keyword evidence="2" id="KW-1185">Reference proteome</keyword>
<evidence type="ECO:0000313" key="2">
    <source>
        <dbReference type="Proteomes" id="UP000800097"/>
    </source>
</evidence>
<dbReference type="RefSeq" id="XP_033650096.1">
    <property type="nucleotide sequence ID" value="XM_033794905.1"/>
</dbReference>
<protein>
    <submittedName>
        <fullName evidence="1">Uncharacterized protein</fullName>
    </submittedName>
</protein>
<dbReference type="EMBL" id="ML986519">
    <property type="protein sequence ID" value="KAF2272557.1"/>
    <property type="molecule type" value="Genomic_DNA"/>
</dbReference>
<dbReference type="Proteomes" id="UP000800097">
    <property type="component" value="Unassembled WGS sequence"/>
</dbReference>
<feature type="non-terminal residue" evidence="1">
    <location>
        <position position="72"/>
    </location>
</feature>
<dbReference type="GeneID" id="54548080"/>
<proteinExistence type="predicted"/>
<accession>A0A6A6J8I5</accession>
<dbReference type="AlphaFoldDB" id="A0A6A6J8I5"/>
<sequence>PLDIGIFSSLAYAYSQEIDQLIQSSCGFTRLTKRSFWQLFSVAWERSVTSSNIKSAFSSPGIFPLEPKKVLK</sequence>
<gene>
    <name evidence="1" type="ORF">EI97DRAFT_356663</name>
</gene>
<name>A0A6A6J8I5_WESOR</name>
<feature type="non-terminal residue" evidence="1">
    <location>
        <position position="1"/>
    </location>
</feature>
<organism evidence="1 2">
    <name type="scientific">Westerdykella ornata</name>
    <dbReference type="NCBI Taxonomy" id="318751"/>
    <lineage>
        <taxon>Eukaryota</taxon>
        <taxon>Fungi</taxon>
        <taxon>Dikarya</taxon>
        <taxon>Ascomycota</taxon>
        <taxon>Pezizomycotina</taxon>
        <taxon>Dothideomycetes</taxon>
        <taxon>Pleosporomycetidae</taxon>
        <taxon>Pleosporales</taxon>
        <taxon>Sporormiaceae</taxon>
        <taxon>Westerdykella</taxon>
    </lineage>
</organism>